<name>A0AAW1NHV6_9CHLO</name>
<dbReference type="Gene3D" id="3.30.980.10">
    <property type="entry name" value="Threonyl-trna Synthetase, Chain A, domain 2"/>
    <property type="match status" value="1"/>
</dbReference>
<keyword evidence="2" id="KW-0862">Zinc</keyword>
<dbReference type="GO" id="GO:0002196">
    <property type="term" value="F:Ser-tRNA(Ala) deacylase activity"/>
    <property type="evidence" value="ECO:0007669"/>
    <property type="project" value="TreeGrafter"/>
</dbReference>
<comment type="caution">
    <text evidence="3">The sequence shown here is derived from an EMBL/GenBank/DDBJ whole genome shotgun (WGS) entry which is preliminary data.</text>
</comment>
<dbReference type="PANTHER" id="PTHR43462">
    <property type="entry name" value="ALANYL-TRNA EDITING PROTEIN"/>
    <property type="match status" value="1"/>
</dbReference>
<organism evidence="3 4">
    <name type="scientific">Symbiochloris irregularis</name>
    <dbReference type="NCBI Taxonomy" id="706552"/>
    <lineage>
        <taxon>Eukaryota</taxon>
        <taxon>Viridiplantae</taxon>
        <taxon>Chlorophyta</taxon>
        <taxon>core chlorophytes</taxon>
        <taxon>Trebouxiophyceae</taxon>
        <taxon>Trebouxiales</taxon>
        <taxon>Trebouxiaceae</taxon>
        <taxon>Symbiochloris</taxon>
    </lineage>
</organism>
<dbReference type="Proteomes" id="UP001465755">
    <property type="component" value="Unassembled WGS sequence"/>
</dbReference>
<evidence type="ECO:0008006" key="5">
    <source>
        <dbReference type="Google" id="ProtNLM"/>
    </source>
</evidence>
<dbReference type="InterPro" id="IPR051335">
    <property type="entry name" value="Alanyl-tRNA_Editing_Enzymes"/>
</dbReference>
<gene>
    <name evidence="3" type="ORF">WJX73_008834</name>
</gene>
<evidence type="ECO:0000313" key="4">
    <source>
        <dbReference type="Proteomes" id="UP001465755"/>
    </source>
</evidence>
<keyword evidence="4" id="KW-1185">Reference proteome</keyword>
<dbReference type="SUPFAM" id="SSF55186">
    <property type="entry name" value="ThrRS/AlaRS common domain"/>
    <property type="match status" value="1"/>
</dbReference>
<dbReference type="GO" id="GO:0046872">
    <property type="term" value="F:metal ion binding"/>
    <property type="evidence" value="ECO:0007669"/>
    <property type="project" value="UniProtKB-KW"/>
</dbReference>
<evidence type="ECO:0000256" key="2">
    <source>
        <dbReference type="ARBA" id="ARBA00022833"/>
    </source>
</evidence>
<dbReference type="EMBL" id="JALJOQ010000263">
    <property type="protein sequence ID" value="KAK9786805.1"/>
    <property type="molecule type" value="Genomic_DNA"/>
</dbReference>
<accession>A0AAW1NHV6</accession>
<dbReference type="AlphaFoldDB" id="A0AAW1NHV6"/>
<dbReference type="InterPro" id="IPR018163">
    <property type="entry name" value="Thr/Ala-tRNA-synth_IIc_edit"/>
</dbReference>
<evidence type="ECO:0000313" key="3">
    <source>
        <dbReference type="EMBL" id="KAK9786805.1"/>
    </source>
</evidence>
<protein>
    <recommendedName>
        <fullName evidence="5">Alanyl-tRNA synthetase</fullName>
    </recommendedName>
</protein>
<dbReference type="Gene3D" id="2.40.30.130">
    <property type="match status" value="1"/>
</dbReference>
<evidence type="ECO:0000256" key="1">
    <source>
        <dbReference type="ARBA" id="ARBA00022723"/>
    </source>
</evidence>
<sequence length="677" mass="74388">MIADLQLGEAEGDPVYVVVDRPAVDIINDLALQLAHLGIVPAPGATALPVYTVTPKWHKRPLKMRYLALSYTSILKPGNIWLSRLLKSFLPDMNRLWGLVRFPHGFGHNKPRPWVIRSSSAVLKTVHLVNANMSPRQQQAPVRFRTFDCERLFTAPPHADLLARVEQFIVGVFADHPQAGHVAVNHAGHSRWKPGPPPHQRMKDEDGCKWYHVDVQTAIALLRLIVGNAYIVLGDRVYRQRKGIPMGANSSPALVDLYLFTYELDFMRRASAMHFVGLTLADRTFASGVLKAFRWSLRYMDDCWFVSPSELPATFIDVLLYADCHVQGLYGIYPRCLRIEDTSQAGGITARSEGGGQPPDHGWIRQPSWSSGAQVAIMDVQRQNQQTVHFVREEVAAGSTVEIQVNWERRWDHMQMHTAQHLLSAVVDEVMGADTTSWEMHPFKDSADVFANTASIDLPVPKLSQGQQQEIETTAQIQLIKLVGQTRSHGGTGLSFLAGNRALLALGVSLQREARLKKVLGCGGSDHEAAIVRLQTERKQLHKERKSLLEEVAKSAGLALAGTLSEQGGVGRYHRDGGDAAFLACMAGAIAAAQPQALVLLTASSTPCTGKQDTPGPFLVLGPQGLVAEAGPQVANVLEARGGGRGAHYQGKAQRVDLAQRAEAVLHDVWNRSQRPQ</sequence>
<reference evidence="3 4" key="1">
    <citation type="journal article" date="2024" name="Nat. Commun.">
        <title>Phylogenomics reveals the evolutionary origins of lichenization in chlorophyte algae.</title>
        <authorList>
            <person name="Puginier C."/>
            <person name="Libourel C."/>
            <person name="Otte J."/>
            <person name="Skaloud P."/>
            <person name="Haon M."/>
            <person name="Grisel S."/>
            <person name="Petersen M."/>
            <person name="Berrin J.G."/>
            <person name="Delaux P.M."/>
            <person name="Dal Grande F."/>
            <person name="Keller J."/>
        </authorList>
    </citation>
    <scope>NUCLEOTIDE SEQUENCE [LARGE SCALE GENOMIC DNA]</scope>
    <source>
        <strain evidence="3 4">SAG 2036</strain>
    </source>
</reference>
<proteinExistence type="predicted"/>
<keyword evidence="1" id="KW-0479">Metal-binding</keyword>
<dbReference type="GO" id="GO:0000166">
    <property type="term" value="F:nucleotide binding"/>
    <property type="evidence" value="ECO:0007669"/>
    <property type="project" value="InterPro"/>
</dbReference>
<dbReference type="PANTHER" id="PTHR43462:SF1">
    <property type="entry name" value="ALANYL-TRNA EDITING PROTEIN AARSD1"/>
    <property type="match status" value="1"/>
</dbReference>